<evidence type="ECO:0000256" key="1">
    <source>
        <dbReference type="SAM" id="MobiDB-lite"/>
    </source>
</evidence>
<dbReference type="InterPro" id="IPR014752">
    <property type="entry name" value="Arrestin-like_C"/>
</dbReference>
<dbReference type="InterPro" id="IPR014756">
    <property type="entry name" value="Ig_E-set"/>
</dbReference>
<dbReference type="EMBL" id="JAHXZJ010001119">
    <property type="protein sequence ID" value="KAH0553934.1"/>
    <property type="molecule type" value="Genomic_DNA"/>
</dbReference>
<dbReference type="AlphaFoldDB" id="A0AAV7IJC8"/>
<feature type="region of interest" description="Disordered" evidence="1">
    <location>
        <begin position="41"/>
        <end position="66"/>
    </location>
</feature>
<dbReference type="Gene3D" id="2.60.40.640">
    <property type="match status" value="1"/>
</dbReference>
<organism evidence="2 3">
    <name type="scientific">Cotesia glomerata</name>
    <name type="common">Lepidopteran parasitic wasp</name>
    <name type="synonym">Apanteles glomeratus</name>
    <dbReference type="NCBI Taxonomy" id="32391"/>
    <lineage>
        <taxon>Eukaryota</taxon>
        <taxon>Metazoa</taxon>
        <taxon>Ecdysozoa</taxon>
        <taxon>Arthropoda</taxon>
        <taxon>Hexapoda</taxon>
        <taxon>Insecta</taxon>
        <taxon>Pterygota</taxon>
        <taxon>Neoptera</taxon>
        <taxon>Endopterygota</taxon>
        <taxon>Hymenoptera</taxon>
        <taxon>Apocrita</taxon>
        <taxon>Ichneumonoidea</taxon>
        <taxon>Braconidae</taxon>
        <taxon>Microgastrinae</taxon>
        <taxon>Cotesia</taxon>
    </lineage>
</organism>
<dbReference type="SUPFAM" id="SSF81296">
    <property type="entry name" value="E set domains"/>
    <property type="match status" value="1"/>
</dbReference>
<keyword evidence="3" id="KW-1185">Reference proteome</keyword>
<dbReference type="Proteomes" id="UP000826195">
    <property type="component" value="Unassembled WGS sequence"/>
</dbReference>
<reference evidence="2 3" key="1">
    <citation type="journal article" date="2021" name="J. Hered.">
        <title>A chromosome-level genome assembly of the parasitoid wasp, Cotesia glomerata (Hymenoptera: Braconidae).</title>
        <authorList>
            <person name="Pinto B.J."/>
            <person name="Weis J.J."/>
            <person name="Gamble T."/>
            <person name="Ode P.J."/>
            <person name="Paul R."/>
            <person name="Zaspel J.M."/>
        </authorList>
    </citation>
    <scope>NUCLEOTIDE SEQUENCE [LARGE SCALE GENOMIC DNA]</scope>
    <source>
        <strain evidence="2">CgM1</strain>
    </source>
</reference>
<evidence type="ECO:0000313" key="3">
    <source>
        <dbReference type="Proteomes" id="UP000826195"/>
    </source>
</evidence>
<name>A0AAV7IJC8_COTGL</name>
<protein>
    <submittedName>
        <fullName evidence="2">Uncharacterized protein</fullName>
    </submittedName>
</protein>
<comment type="caution">
    <text evidence="2">The sequence shown here is derived from an EMBL/GenBank/DDBJ whole genome shotgun (WGS) entry which is preliminary data.</text>
</comment>
<sequence length="77" mass="8793">MTVQYVVEIKLKFSFFRRWFFSHMQTKAEIPFTLMHPKPPAELSVPPLPQSTPAEPLPSTSKDDPGFVDVNVIDFEG</sequence>
<evidence type="ECO:0000313" key="2">
    <source>
        <dbReference type="EMBL" id="KAH0553934.1"/>
    </source>
</evidence>
<accession>A0AAV7IJC8</accession>
<proteinExistence type="predicted"/>
<gene>
    <name evidence="2" type="ORF">KQX54_005978</name>
</gene>